<name>A0A1M7UXL0_9ACTN</name>
<dbReference type="Proteomes" id="UP000184428">
    <property type="component" value="Unassembled WGS sequence"/>
</dbReference>
<evidence type="ECO:0000313" key="2">
    <source>
        <dbReference type="Proteomes" id="UP000184428"/>
    </source>
</evidence>
<dbReference type="InterPro" id="IPR023393">
    <property type="entry name" value="START-like_dom_sf"/>
</dbReference>
<dbReference type="SUPFAM" id="SSF55961">
    <property type="entry name" value="Bet v1-like"/>
    <property type="match status" value="1"/>
</dbReference>
<dbReference type="Gene3D" id="3.30.530.20">
    <property type="match status" value="1"/>
</dbReference>
<gene>
    <name evidence="1" type="ORF">SAMN05660350_04233</name>
</gene>
<accession>A0A1M7UXL0</accession>
<sequence>MAGEILIDRPGDVVFDVVADQCNEPRCNPAVSRAEQLTAGRLAWGRGFRVLHRTIRGSVEMAVELTGIDRPHRIASTTRTPVGDVRGAVTFVAEGAGTRMRWEGLKRYLESGCPTSPEVPGSPCRAGTSVRNGGRYGVGCWNRGPSA</sequence>
<protein>
    <submittedName>
        <fullName evidence="1">Polyketide cyclase / dehydrase and lipid transport</fullName>
    </submittedName>
</protein>
<proteinExistence type="predicted"/>
<dbReference type="InterPro" id="IPR019587">
    <property type="entry name" value="Polyketide_cyclase/dehydratase"/>
</dbReference>
<dbReference type="Pfam" id="PF10604">
    <property type="entry name" value="Polyketide_cyc2"/>
    <property type="match status" value="1"/>
</dbReference>
<evidence type="ECO:0000313" key="1">
    <source>
        <dbReference type="EMBL" id="SHN87771.1"/>
    </source>
</evidence>
<reference evidence="1 2" key="1">
    <citation type="submission" date="2016-12" db="EMBL/GenBank/DDBJ databases">
        <authorList>
            <person name="Song W.-J."/>
            <person name="Kurnit D.M."/>
        </authorList>
    </citation>
    <scope>NUCLEOTIDE SEQUENCE [LARGE SCALE GENOMIC DNA]</scope>
    <source>
        <strain evidence="1 2">DSM 43162</strain>
    </source>
</reference>
<dbReference type="EMBL" id="FRDM01000036">
    <property type="protein sequence ID" value="SHN87771.1"/>
    <property type="molecule type" value="Genomic_DNA"/>
</dbReference>
<organism evidence="1 2">
    <name type="scientific">Geodermatophilus obscurus</name>
    <dbReference type="NCBI Taxonomy" id="1861"/>
    <lineage>
        <taxon>Bacteria</taxon>
        <taxon>Bacillati</taxon>
        <taxon>Actinomycetota</taxon>
        <taxon>Actinomycetes</taxon>
        <taxon>Geodermatophilales</taxon>
        <taxon>Geodermatophilaceae</taxon>
        <taxon>Geodermatophilus</taxon>
    </lineage>
</organism>
<dbReference type="AlphaFoldDB" id="A0A1M7UXL0"/>